<evidence type="ECO:0000313" key="1">
    <source>
        <dbReference type="EMBL" id="JAH44297.1"/>
    </source>
</evidence>
<proteinExistence type="predicted"/>
<protein>
    <submittedName>
        <fullName evidence="1">Uncharacterized protein</fullName>
    </submittedName>
</protein>
<reference evidence="1" key="1">
    <citation type="submission" date="2014-11" db="EMBL/GenBank/DDBJ databases">
        <authorList>
            <person name="Amaro Gonzalez C."/>
        </authorList>
    </citation>
    <scope>NUCLEOTIDE SEQUENCE</scope>
</reference>
<sequence length="64" mass="7110">MKRAPQQGARVLCRGSLCYISTPQILHTCTDEPGLDVFVIEQNGSCRMHRICGRHEEALSELPG</sequence>
<dbReference type="EMBL" id="GBXM01064280">
    <property type="protein sequence ID" value="JAH44297.1"/>
    <property type="molecule type" value="Transcribed_RNA"/>
</dbReference>
<organism evidence="1">
    <name type="scientific">Anguilla anguilla</name>
    <name type="common">European freshwater eel</name>
    <name type="synonym">Muraena anguilla</name>
    <dbReference type="NCBI Taxonomy" id="7936"/>
    <lineage>
        <taxon>Eukaryota</taxon>
        <taxon>Metazoa</taxon>
        <taxon>Chordata</taxon>
        <taxon>Craniata</taxon>
        <taxon>Vertebrata</taxon>
        <taxon>Euteleostomi</taxon>
        <taxon>Actinopterygii</taxon>
        <taxon>Neopterygii</taxon>
        <taxon>Teleostei</taxon>
        <taxon>Anguilliformes</taxon>
        <taxon>Anguillidae</taxon>
        <taxon>Anguilla</taxon>
    </lineage>
</organism>
<reference evidence="1" key="2">
    <citation type="journal article" date="2015" name="Fish Shellfish Immunol.">
        <title>Early steps in the European eel (Anguilla anguilla)-Vibrio vulnificus interaction in the gills: Role of the RtxA13 toxin.</title>
        <authorList>
            <person name="Callol A."/>
            <person name="Pajuelo D."/>
            <person name="Ebbesson L."/>
            <person name="Teles M."/>
            <person name="MacKenzie S."/>
            <person name="Amaro C."/>
        </authorList>
    </citation>
    <scope>NUCLEOTIDE SEQUENCE</scope>
</reference>
<dbReference type="AlphaFoldDB" id="A0A0E9SST6"/>
<accession>A0A0E9SST6</accession>
<name>A0A0E9SST6_ANGAN</name>